<evidence type="ECO:0000313" key="2">
    <source>
        <dbReference type="Proteomes" id="UP000694904"/>
    </source>
</evidence>
<dbReference type="Proteomes" id="UP000694904">
    <property type="component" value="Chromosome 5"/>
</dbReference>
<dbReference type="PANTHER" id="PTHR21398:SF21">
    <property type="entry name" value="AGAP004005-PA"/>
    <property type="match status" value="1"/>
</dbReference>
<keyword evidence="2" id="KW-1185">Reference proteome</keyword>
<name>A0ABM1PE98_DROAR</name>
<reference evidence="3" key="3">
    <citation type="submission" date="2025-08" db="UniProtKB">
        <authorList>
            <consortium name="RefSeq"/>
        </authorList>
    </citation>
    <scope>IDENTIFICATION</scope>
    <source>
        <tissue evidence="3">Whole organism</tissue>
    </source>
</reference>
<feature type="chain" id="PRO_5045433497" evidence="1">
    <location>
        <begin position="20"/>
        <end position="208"/>
    </location>
</feature>
<feature type="signal peptide" evidence="1">
    <location>
        <begin position="1"/>
        <end position="19"/>
    </location>
</feature>
<keyword evidence="1" id="KW-0732">Signal</keyword>
<dbReference type="SMART" id="SM00718">
    <property type="entry name" value="DM4_12"/>
    <property type="match status" value="1"/>
</dbReference>
<accession>A0ABM1PE98</accession>
<dbReference type="GeneID" id="108615516"/>
<dbReference type="InterPro" id="IPR006631">
    <property type="entry name" value="DM4_12"/>
</dbReference>
<sequence>MRCIVWYISLLALSSLVLAARLGGRTKRFLIFPRQSPTRHLFIAGIGIPADLSYESLVIGHVLKTEFFLPYNATVYRQNPYLPEYKHQSVPINTNLNQLRLLQKQPSHLRWQIYAYIEHMLDNYGYNGHECMLQAICEANTIQFSKDFSVVQELLHVLFAPSTSLNAAAPEAYDFTLAEKASTKSNSCEIYDCNLKLLDWFSQVMHII</sequence>
<dbReference type="RefSeq" id="XP_017865534.1">
    <property type="nucleotide sequence ID" value="XM_018010045.1"/>
</dbReference>
<gene>
    <name evidence="3" type="primary">LOC108615516</name>
</gene>
<evidence type="ECO:0000256" key="1">
    <source>
        <dbReference type="SAM" id="SignalP"/>
    </source>
</evidence>
<proteinExistence type="predicted"/>
<reference evidence="2" key="1">
    <citation type="journal article" date="1997" name="Nucleic Acids Res.">
        <title>tRNAscan-SE: a program for improved detection of transfer RNA genes in genomic sequence.</title>
        <authorList>
            <person name="Lowe T.M."/>
            <person name="Eddy S.R."/>
        </authorList>
    </citation>
    <scope>NUCLEOTIDE SEQUENCE [LARGE SCALE GENOMIC DNA]</scope>
</reference>
<protein>
    <submittedName>
        <fullName evidence="3">Uncharacterized protein LOC108615516 isoform X2</fullName>
    </submittedName>
</protein>
<reference evidence="2" key="2">
    <citation type="journal article" date="2016" name="G3 (Bethesda)">
        <title>Genome Evolution in Three Species of Cactophilic Drosophila.</title>
        <authorList>
            <person name="Sanchez-Flores A."/>
            <person name="Penazola F."/>
            <person name="Carpinteyro-Ponce J."/>
            <person name="Nazario-Yepiz N."/>
            <person name="Abreu-Goodger C."/>
            <person name="Machado C.A."/>
            <person name="Markow T.A."/>
        </authorList>
    </citation>
    <scope>NUCLEOTIDE SEQUENCE [LARGE SCALE GENOMIC DNA]</scope>
</reference>
<organism evidence="2 3">
    <name type="scientific">Drosophila arizonae</name>
    <name type="common">Fruit fly</name>
    <dbReference type="NCBI Taxonomy" id="7263"/>
    <lineage>
        <taxon>Eukaryota</taxon>
        <taxon>Metazoa</taxon>
        <taxon>Ecdysozoa</taxon>
        <taxon>Arthropoda</taxon>
        <taxon>Hexapoda</taxon>
        <taxon>Insecta</taxon>
        <taxon>Pterygota</taxon>
        <taxon>Neoptera</taxon>
        <taxon>Endopterygota</taxon>
        <taxon>Diptera</taxon>
        <taxon>Brachycera</taxon>
        <taxon>Muscomorpha</taxon>
        <taxon>Ephydroidea</taxon>
        <taxon>Drosophilidae</taxon>
        <taxon>Drosophila</taxon>
    </lineage>
</organism>
<evidence type="ECO:0000313" key="3">
    <source>
        <dbReference type="RefSeq" id="XP_017865534.1"/>
    </source>
</evidence>
<dbReference type="Pfam" id="PF07841">
    <property type="entry name" value="DM4_12"/>
    <property type="match status" value="1"/>
</dbReference>
<dbReference type="PANTHER" id="PTHR21398">
    <property type="entry name" value="AGAP007094-PA"/>
    <property type="match status" value="1"/>
</dbReference>